<dbReference type="InterPro" id="IPR018931">
    <property type="entry name" value="DUF2520"/>
</dbReference>
<organism evidence="4 5">
    <name type="scientific">Micrococcus lylae</name>
    <dbReference type="NCBI Taxonomy" id="1273"/>
    <lineage>
        <taxon>Bacteria</taxon>
        <taxon>Bacillati</taxon>
        <taxon>Actinomycetota</taxon>
        <taxon>Actinomycetes</taxon>
        <taxon>Micrococcales</taxon>
        <taxon>Micrococcaceae</taxon>
        <taxon>Micrococcus</taxon>
    </lineage>
</organism>
<name>A0A1R4JF54_9MICC</name>
<reference evidence="4 5" key="1">
    <citation type="submission" date="2017-02" db="EMBL/GenBank/DDBJ databases">
        <authorList>
            <person name="Peterson S.W."/>
        </authorList>
    </citation>
    <scope>NUCLEOTIDE SEQUENCE [LARGE SCALE GENOMIC DNA]</scope>
    <source>
        <strain evidence="4 5">2B3F</strain>
    </source>
</reference>
<dbReference type="Proteomes" id="UP000196230">
    <property type="component" value="Unassembled WGS sequence"/>
</dbReference>
<accession>A0A1R4JF54</accession>
<dbReference type="AlphaFoldDB" id="A0A1R4JF54"/>
<proteinExistence type="predicted"/>
<dbReference type="PANTHER" id="PTHR40459">
    <property type="entry name" value="CONSERVED HYPOTHETICAL ALANINE AND LEUCINE RICH PROTEIN"/>
    <property type="match status" value="1"/>
</dbReference>
<dbReference type="Pfam" id="PF10728">
    <property type="entry name" value="DUF2520"/>
    <property type="match status" value="1"/>
</dbReference>
<dbReference type="InterPro" id="IPR008927">
    <property type="entry name" value="6-PGluconate_DH-like_C_sf"/>
</dbReference>
<dbReference type="EC" id="1.1.1.169" evidence="4"/>
<dbReference type="Gene3D" id="1.10.1040.20">
    <property type="entry name" value="ProC-like, C-terminal domain"/>
    <property type="match status" value="1"/>
</dbReference>
<protein>
    <submittedName>
        <fullName evidence="4">Ketopantoate reductase PanG</fullName>
        <ecNumber evidence="4">1.1.1.169</ecNumber>
    </submittedName>
</protein>
<dbReference type="InterPro" id="IPR019665">
    <property type="entry name" value="OxRdtase/DH_put_Rossmann_dom"/>
</dbReference>
<dbReference type="SUPFAM" id="SSF51735">
    <property type="entry name" value="NAD(P)-binding Rossmann-fold domains"/>
    <property type="match status" value="1"/>
</dbReference>
<evidence type="ECO:0000259" key="2">
    <source>
        <dbReference type="Pfam" id="PF10727"/>
    </source>
</evidence>
<sequence length="332" mass="34123">MTGGLDTAIDPAQRPGRLGVGVIGAGKVGAVLGAALRSAGHTVTGVHAVSEASKTRAEALLPDVPVLEIPEILRRSEMVLFAVPDDVLGELVDGLVQAGHVQAGHLLVHTSGRYGVGVMTSVRAVGAIPLAIHPAMTFTGLSLDLDRLKDCVFGVTADPVVLPVAQALTVEMGGEPVVIKEADRPAYHLALSHGSNHLVTLTAQSAQLLAEIGVTDTERLLRPLLSASLENALSNGDAALTGPVARGDVETVRGHRETLEQMVEEGMPADILHAWEAMARTTADRAEDRGALRPDAAGRIRAALDGAEESGETGGETGSETGSETGGETGGL</sequence>
<gene>
    <name evidence="4" type="ORF">FM125_08065</name>
</gene>
<dbReference type="PANTHER" id="PTHR40459:SF1">
    <property type="entry name" value="CONSERVED HYPOTHETICAL ALANINE AND LEUCINE RICH PROTEIN"/>
    <property type="match status" value="1"/>
</dbReference>
<dbReference type="InterPro" id="IPR037108">
    <property type="entry name" value="TM1727-like_C_sf"/>
</dbReference>
<dbReference type="InterPro" id="IPR036291">
    <property type="entry name" value="NAD(P)-bd_dom_sf"/>
</dbReference>
<dbReference type="GO" id="GO:0008677">
    <property type="term" value="F:2-dehydropantoate 2-reductase activity"/>
    <property type="evidence" value="ECO:0007669"/>
    <property type="project" value="UniProtKB-EC"/>
</dbReference>
<evidence type="ECO:0000256" key="1">
    <source>
        <dbReference type="SAM" id="MobiDB-lite"/>
    </source>
</evidence>
<evidence type="ECO:0000313" key="4">
    <source>
        <dbReference type="EMBL" id="SJN30393.1"/>
    </source>
</evidence>
<feature type="compositionally biased region" description="Basic and acidic residues" evidence="1">
    <location>
        <begin position="285"/>
        <end position="298"/>
    </location>
</feature>
<feature type="domain" description="DUF2520" evidence="3">
    <location>
        <begin position="151"/>
        <end position="280"/>
    </location>
</feature>
<evidence type="ECO:0000259" key="3">
    <source>
        <dbReference type="Pfam" id="PF10728"/>
    </source>
</evidence>
<dbReference type="Gene3D" id="3.40.50.720">
    <property type="entry name" value="NAD(P)-binding Rossmann-like Domain"/>
    <property type="match status" value="1"/>
</dbReference>
<dbReference type="EMBL" id="FUKP01000056">
    <property type="protein sequence ID" value="SJN30393.1"/>
    <property type="molecule type" value="Genomic_DNA"/>
</dbReference>
<keyword evidence="4" id="KW-0560">Oxidoreductase</keyword>
<dbReference type="Pfam" id="PF10727">
    <property type="entry name" value="Rossmann-like"/>
    <property type="match status" value="1"/>
</dbReference>
<dbReference type="SUPFAM" id="SSF48179">
    <property type="entry name" value="6-phosphogluconate dehydrogenase C-terminal domain-like"/>
    <property type="match status" value="1"/>
</dbReference>
<dbReference type="RefSeq" id="WP_087134241.1">
    <property type="nucleotide sequence ID" value="NZ_FUKP01000056.1"/>
</dbReference>
<feature type="region of interest" description="Disordered" evidence="1">
    <location>
        <begin position="285"/>
        <end position="332"/>
    </location>
</feature>
<feature type="domain" description="Putative oxidoreductase/dehydrogenase Rossmann-like" evidence="2">
    <location>
        <begin position="13"/>
        <end position="134"/>
    </location>
</feature>
<evidence type="ECO:0000313" key="5">
    <source>
        <dbReference type="Proteomes" id="UP000196230"/>
    </source>
</evidence>